<evidence type="ECO:0000313" key="4">
    <source>
        <dbReference type="EMBL" id="MYN44478.1"/>
    </source>
</evidence>
<name>A0A845I190_9BURK</name>
<feature type="region of interest" description="Disordered" evidence="2">
    <location>
        <begin position="113"/>
        <end position="227"/>
    </location>
</feature>
<keyword evidence="3" id="KW-0732">Signal</keyword>
<evidence type="ECO:0000256" key="2">
    <source>
        <dbReference type="SAM" id="MobiDB-lite"/>
    </source>
</evidence>
<evidence type="ECO:0000256" key="3">
    <source>
        <dbReference type="SAM" id="SignalP"/>
    </source>
</evidence>
<accession>A0A845I190</accession>
<evidence type="ECO:0000256" key="1">
    <source>
        <dbReference type="SAM" id="Coils"/>
    </source>
</evidence>
<proteinExistence type="predicted"/>
<gene>
    <name evidence="4" type="ORF">GTP23_05240</name>
</gene>
<organism evidence="4 5">
    <name type="scientific">Duganella fentianensis</name>
    <dbReference type="NCBI Taxonomy" id="2692177"/>
    <lineage>
        <taxon>Bacteria</taxon>
        <taxon>Pseudomonadati</taxon>
        <taxon>Pseudomonadota</taxon>
        <taxon>Betaproteobacteria</taxon>
        <taxon>Burkholderiales</taxon>
        <taxon>Oxalobacteraceae</taxon>
        <taxon>Telluria group</taxon>
        <taxon>Duganella</taxon>
    </lineage>
</organism>
<evidence type="ECO:0000313" key="5">
    <source>
        <dbReference type="Proteomes" id="UP000444316"/>
    </source>
</evidence>
<feature type="coiled-coil region" evidence="1">
    <location>
        <begin position="40"/>
        <end position="67"/>
    </location>
</feature>
<feature type="chain" id="PRO_5033012118" description="DUF4398 domain-containing protein" evidence="3">
    <location>
        <begin position="28"/>
        <end position="227"/>
    </location>
</feature>
<comment type="caution">
    <text evidence="4">The sequence shown here is derived from an EMBL/GenBank/DDBJ whole genome shotgun (WGS) entry which is preliminary data.</text>
</comment>
<feature type="compositionally biased region" description="Basic and acidic residues" evidence="2">
    <location>
        <begin position="177"/>
        <end position="227"/>
    </location>
</feature>
<evidence type="ECO:0008006" key="6">
    <source>
        <dbReference type="Google" id="ProtNLM"/>
    </source>
</evidence>
<keyword evidence="1" id="KW-0175">Coiled coil</keyword>
<feature type="compositionally biased region" description="Basic and acidic residues" evidence="2">
    <location>
        <begin position="113"/>
        <end position="128"/>
    </location>
</feature>
<dbReference type="EMBL" id="WWCL01000001">
    <property type="protein sequence ID" value="MYN44478.1"/>
    <property type="molecule type" value="Genomic_DNA"/>
</dbReference>
<dbReference type="Proteomes" id="UP000444316">
    <property type="component" value="Unassembled WGS sequence"/>
</dbReference>
<keyword evidence="5" id="KW-1185">Reference proteome</keyword>
<feature type="compositionally biased region" description="Basic and acidic residues" evidence="2">
    <location>
        <begin position="154"/>
        <end position="169"/>
    </location>
</feature>
<protein>
    <recommendedName>
        <fullName evidence="6">DUF4398 domain-containing protein</fullName>
    </recommendedName>
</protein>
<feature type="signal peptide" evidence="3">
    <location>
        <begin position="1"/>
        <end position="27"/>
    </location>
</feature>
<reference evidence="4" key="1">
    <citation type="submission" date="2019-12" db="EMBL/GenBank/DDBJ databases">
        <title>Novel species isolated from a subtropical stream in China.</title>
        <authorList>
            <person name="Lu H."/>
        </authorList>
    </citation>
    <scope>NUCLEOTIDE SEQUENCE [LARGE SCALE GENOMIC DNA]</scope>
    <source>
        <strain evidence="4">FT93W</strain>
    </source>
</reference>
<sequence length="227" mass="25287">MVMASKWKAQLVALLGLGLLLALPAQADYGAARWPKVQSVEQANVTLRQVEQERALVQDQFAEAERVCYGRFFVNACLSDAKEVRRKALAVLRAAEVDAEHFKRADSVEKRDAELAERARKDAEEEAQHAAQPPRAPKVVDDTPRPPPVAGPVVDREARHAEKLKKLEAQDAANAGKRAENVVNFERKQQESQRRQAEVARKKAENEAKQAAKAEAEQRKAEAAKRQ</sequence>
<dbReference type="AlphaFoldDB" id="A0A845I190"/>